<dbReference type="EMBL" id="UYWY01019793">
    <property type="protein sequence ID" value="VDM39283.1"/>
    <property type="molecule type" value="Genomic_DNA"/>
</dbReference>
<accession>A0A183UHJ2</accession>
<sequence length="174" mass="20422">MSSKSLFWWRLALCVVSVAFLLLYTSQYSSYREQYAKLMYKYSQSVVHSDGLAAQLRVMVERNQRIERLIEEMRTKQSLVMKENLEKCRVLESEKMTCLTNVKECEEESKALRLTVEASENKKKNELNMEQLKVYTGRLLTFFVENRDTNKTDTSRNPVEKLGSVEFGARIDTY</sequence>
<evidence type="ECO:0000313" key="3">
    <source>
        <dbReference type="WBParaSite" id="TCNE_0000796201-mRNA-1"/>
    </source>
</evidence>
<dbReference type="AlphaFoldDB" id="A0A183UHJ2"/>
<keyword evidence="2" id="KW-1185">Reference proteome</keyword>
<organism evidence="2 3">
    <name type="scientific">Toxocara canis</name>
    <name type="common">Canine roundworm</name>
    <dbReference type="NCBI Taxonomy" id="6265"/>
    <lineage>
        <taxon>Eukaryota</taxon>
        <taxon>Metazoa</taxon>
        <taxon>Ecdysozoa</taxon>
        <taxon>Nematoda</taxon>
        <taxon>Chromadorea</taxon>
        <taxon>Rhabditida</taxon>
        <taxon>Spirurina</taxon>
        <taxon>Ascaridomorpha</taxon>
        <taxon>Ascaridoidea</taxon>
        <taxon>Toxocaridae</taxon>
        <taxon>Toxocara</taxon>
    </lineage>
</organism>
<reference evidence="3" key="1">
    <citation type="submission" date="2016-06" db="UniProtKB">
        <authorList>
            <consortium name="WormBaseParasite"/>
        </authorList>
    </citation>
    <scope>IDENTIFICATION</scope>
</reference>
<name>A0A183UHJ2_TOXCA</name>
<dbReference type="Proteomes" id="UP000050794">
    <property type="component" value="Unassembled WGS sequence"/>
</dbReference>
<evidence type="ECO:0000313" key="1">
    <source>
        <dbReference type="EMBL" id="VDM39283.1"/>
    </source>
</evidence>
<evidence type="ECO:0000313" key="2">
    <source>
        <dbReference type="Proteomes" id="UP000050794"/>
    </source>
</evidence>
<dbReference type="WBParaSite" id="TCNE_0000796201-mRNA-1">
    <property type="protein sequence ID" value="TCNE_0000796201-mRNA-1"/>
    <property type="gene ID" value="TCNE_0000796201"/>
</dbReference>
<proteinExistence type="predicted"/>
<protein>
    <submittedName>
        <fullName evidence="3">Endoplasmic reticulum transmembrane protein</fullName>
    </submittedName>
</protein>
<reference evidence="1 2" key="2">
    <citation type="submission" date="2018-11" db="EMBL/GenBank/DDBJ databases">
        <authorList>
            <consortium name="Pathogen Informatics"/>
        </authorList>
    </citation>
    <scope>NUCLEOTIDE SEQUENCE [LARGE SCALE GENOMIC DNA]</scope>
</reference>
<gene>
    <name evidence="1" type="ORF">TCNE_LOCUS7962</name>
</gene>